<protein>
    <submittedName>
        <fullName evidence="4">Uncharacterized protein</fullName>
    </submittedName>
</protein>
<dbReference type="RefSeq" id="WP_212963610.1">
    <property type="nucleotide sequence ID" value="NZ_BOQT01000017.1"/>
</dbReference>
<accession>A0ABQ4KA43</accession>
<feature type="domain" description="YfjL-like C-terminal" evidence="2">
    <location>
        <begin position="113"/>
        <end position="234"/>
    </location>
</feature>
<keyword evidence="1" id="KW-1133">Transmembrane helix</keyword>
<keyword evidence="5" id="KW-1185">Reference proteome</keyword>
<proteinExistence type="predicted"/>
<dbReference type="EMBL" id="BOQT01000017">
    <property type="protein sequence ID" value="GIN22466.1"/>
    <property type="molecule type" value="Genomic_DNA"/>
</dbReference>
<gene>
    <name evidence="4" type="ORF">J1TS3_36000</name>
</gene>
<evidence type="ECO:0000256" key="1">
    <source>
        <dbReference type="SAM" id="Phobius"/>
    </source>
</evidence>
<dbReference type="InterPro" id="IPR057359">
    <property type="entry name" value="YfjL_N"/>
</dbReference>
<sequence length="237" mass="27857">MNKKKWIYLALICIIIIPVLFFYNAFNGNPVSKLGSNSVLKKHLEKKYPNKEFHINDGFYNFKIGGYSYEVIQIGNEKEYEFEVTGLFMPTVSYDGIYYDHLDEPLIEKWGKEASEEMVNLLKKDVPELLNIDVQVEVLKGKYDTSTQWNKNMKLEKPMYIHMTTDAAGKTKKDIFETMKKIQKRLNDNDYTYDTVTINSNVQDKEYTDKDEFGYVKFSGSFTKEEKIKLNDIEQFE</sequence>
<evidence type="ECO:0000259" key="2">
    <source>
        <dbReference type="Pfam" id="PF24911"/>
    </source>
</evidence>
<dbReference type="Pfam" id="PF24911">
    <property type="entry name" value="YfjL_C"/>
    <property type="match status" value="1"/>
</dbReference>
<evidence type="ECO:0000313" key="4">
    <source>
        <dbReference type="EMBL" id="GIN22466.1"/>
    </source>
</evidence>
<comment type="caution">
    <text evidence="4">The sequence shown here is derived from an EMBL/GenBank/DDBJ whole genome shotgun (WGS) entry which is preliminary data.</text>
</comment>
<feature type="domain" description="YfjL-like N-terminal" evidence="3">
    <location>
        <begin position="3"/>
        <end position="96"/>
    </location>
</feature>
<keyword evidence="1" id="KW-0812">Transmembrane</keyword>
<keyword evidence="1" id="KW-0472">Membrane</keyword>
<dbReference type="InterPro" id="IPR056905">
    <property type="entry name" value="YfjL_C"/>
</dbReference>
<dbReference type="Pfam" id="PF25425">
    <property type="entry name" value="YfjL_N"/>
    <property type="match status" value="1"/>
</dbReference>
<organism evidence="4 5">
    <name type="scientific">Siminovitchia fordii</name>
    <dbReference type="NCBI Taxonomy" id="254759"/>
    <lineage>
        <taxon>Bacteria</taxon>
        <taxon>Bacillati</taxon>
        <taxon>Bacillota</taxon>
        <taxon>Bacilli</taxon>
        <taxon>Bacillales</taxon>
        <taxon>Bacillaceae</taxon>
        <taxon>Siminovitchia</taxon>
    </lineage>
</organism>
<evidence type="ECO:0000259" key="3">
    <source>
        <dbReference type="Pfam" id="PF25425"/>
    </source>
</evidence>
<reference evidence="4 5" key="1">
    <citation type="submission" date="2021-03" db="EMBL/GenBank/DDBJ databases">
        <title>Antimicrobial resistance genes in bacteria isolated from Japanese honey, and their potential for conferring macrolide and lincosamide resistance in the American foulbrood pathogen Paenibacillus larvae.</title>
        <authorList>
            <person name="Okamoto M."/>
            <person name="Kumagai M."/>
            <person name="Kanamori H."/>
            <person name="Takamatsu D."/>
        </authorList>
    </citation>
    <scope>NUCLEOTIDE SEQUENCE [LARGE SCALE GENOMIC DNA]</scope>
    <source>
        <strain evidence="4 5">J1TS3</strain>
    </source>
</reference>
<evidence type="ECO:0000313" key="5">
    <source>
        <dbReference type="Proteomes" id="UP000680279"/>
    </source>
</evidence>
<feature type="transmembrane region" description="Helical" evidence="1">
    <location>
        <begin position="6"/>
        <end position="26"/>
    </location>
</feature>
<dbReference type="Proteomes" id="UP000680279">
    <property type="component" value="Unassembled WGS sequence"/>
</dbReference>
<name>A0ABQ4KA43_9BACI</name>